<reference evidence="1 2" key="2">
    <citation type="journal article" date="2016" name="J. Biotechnol.">
        <title>Complete genome sequence of Arthrobacter alpinus ERGS4:06, a yellow pigmented bacterium tolerant to cold and radiations isolated from Sikkim Himalaya.</title>
        <authorList>
            <person name="Kumar R."/>
            <person name="Singh D."/>
            <person name="Swarnkar M.K."/>
            <person name="Singh A.K."/>
            <person name="Kumar S."/>
        </authorList>
    </citation>
    <scope>NUCLEOTIDE SEQUENCE [LARGE SCALE GENOMIC DNA]</scope>
    <source>
        <strain evidence="1 2">ERGS4:06</strain>
    </source>
</reference>
<dbReference type="RefSeq" id="WP_062290408.1">
    <property type="nucleotide sequence ID" value="NZ_CP013200.1"/>
</dbReference>
<sequence length="223" mass="24566">MQGDRRVAYPPEPWLLEGDFAVGVFLVPLREIPAHVLDHLPAGAHPLVLAGRAVVGVAAVRYNPKGVLAYDELLVALPVVHRARLGVTIPQIWVSSPASRAGGRALWGIPKELMTAHRRNSGRRLQALYRAESRAILAEMSVRVRRSLPGRWSLPLPTVQRAPEEFIRSSTFIRSSNAVRGGLHLAYTEWTFGSQLSWLQGRRPVLGAAITQASVVFGARVRR</sequence>
<dbReference type="EMBL" id="CP013200">
    <property type="protein sequence ID" value="ALO67480.1"/>
    <property type="molecule type" value="Genomic_DNA"/>
</dbReference>
<dbReference type="OrthoDB" id="834556at2"/>
<dbReference type="Proteomes" id="UP000059574">
    <property type="component" value="Chromosome"/>
</dbReference>
<dbReference type="SUPFAM" id="SSF160104">
    <property type="entry name" value="Acetoacetate decarboxylase-like"/>
    <property type="match status" value="1"/>
</dbReference>
<dbReference type="AlphaFoldDB" id="A0A0S2M1U4"/>
<gene>
    <name evidence="1" type="ORF">AS189_14500</name>
</gene>
<evidence type="ECO:0000313" key="2">
    <source>
        <dbReference type="Proteomes" id="UP000059574"/>
    </source>
</evidence>
<name>A0A0S2M1U4_9MICC</name>
<accession>A0A0S2M1U4</accession>
<organism evidence="1 2">
    <name type="scientific">Arthrobacter alpinus</name>
    <dbReference type="NCBI Taxonomy" id="656366"/>
    <lineage>
        <taxon>Bacteria</taxon>
        <taxon>Bacillati</taxon>
        <taxon>Actinomycetota</taxon>
        <taxon>Actinomycetes</taxon>
        <taxon>Micrococcales</taxon>
        <taxon>Micrococcaceae</taxon>
        <taxon>Arthrobacter</taxon>
    </lineage>
</organism>
<protein>
    <recommendedName>
        <fullName evidence="3">Acetoacetate decarboxylase</fullName>
    </recommendedName>
</protein>
<proteinExistence type="predicted"/>
<evidence type="ECO:0000313" key="1">
    <source>
        <dbReference type="EMBL" id="ALO67480.1"/>
    </source>
</evidence>
<dbReference type="Gene3D" id="2.40.400.10">
    <property type="entry name" value="Acetoacetate decarboxylase-like"/>
    <property type="match status" value="1"/>
</dbReference>
<evidence type="ECO:0008006" key="3">
    <source>
        <dbReference type="Google" id="ProtNLM"/>
    </source>
</evidence>
<reference evidence="2" key="1">
    <citation type="submission" date="2015-11" db="EMBL/GenBank/DDBJ databases">
        <authorList>
            <person name="Kumar R."/>
            <person name="Singh D."/>
            <person name="Swarnkar M.K."/>
            <person name="Singh A.K."/>
            <person name="Kumar S."/>
        </authorList>
    </citation>
    <scope>NUCLEOTIDE SEQUENCE [LARGE SCALE GENOMIC DNA]</scope>
    <source>
        <strain evidence="2">ERGS4:06</strain>
    </source>
</reference>
<dbReference type="Pfam" id="PF06314">
    <property type="entry name" value="ADC"/>
    <property type="match status" value="1"/>
</dbReference>
<dbReference type="GO" id="GO:0016829">
    <property type="term" value="F:lyase activity"/>
    <property type="evidence" value="ECO:0007669"/>
    <property type="project" value="InterPro"/>
</dbReference>
<dbReference type="InterPro" id="IPR023375">
    <property type="entry name" value="ADC_dom_sf"/>
</dbReference>
<dbReference type="InterPro" id="IPR010451">
    <property type="entry name" value="Acetoacetate_decarboxylase"/>
</dbReference>